<keyword evidence="2" id="KW-1185">Reference proteome</keyword>
<dbReference type="Proteomes" id="UP000215999">
    <property type="component" value="Unassembled WGS sequence"/>
</dbReference>
<sequence length="55" mass="5927">MSIIALSKLKEYLDVIHNADDTKLQSILDGAEAEAEQFIDQPLADIADSSGDLPP</sequence>
<dbReference type="Gene3D" id="1.10.3230.30">
    <property type="entry name" value="Phage gp6-like head-tail connector protein"/>
    <property type="match status" value="1"/>
</dbReference>
<name>A0ABX4FQS1_9GAMM</name>
<evidence type="ECO:0000313" key="2">
    <source>
        <dbReference type="Proteomes" id="UP000215999"/>
    </source>
</evidence>
<accession>A0ABX4FQS1</accession>
<protein>
    <recommendedName>
        <fullName evidence="3">Phage gp6-like head-tail connector protein</fullName>
    </recommendedName>
</protein>
<proteinExistence type="predicted"/>
<organism evidence="1 2">
    <name type="scientific">Photobacterium sanguinicancri</name>
    <dbReference type="NCBI Taxonomy" id="875932"/>
    <lineage>
        <taxon>Bacteria</taxon>
        <taxon>Pseudomonadati</taxon>
        <taxon>Pseudomonadota</taxon>
        <taxon>Gammaproteobacteria</taxon>
        <taxon>Vibrionales</taxon>
        <taxon>Vibrionaceae</taxon>
        <taxon>Photobacterium</taxon>
    </lineage>
</organism>
<dbReference type="EMBL" id="NOIF01000424">
    <property type="protein sequence ID" value="OZS41316.1"/>
    <property type="molecule type" value="Genomic_DNA"/>
</dbReference>
<evidence type="ECO:0000313" key="1">
    <source>
        <dbReference type="EMBL" id="OZS41316.1"/>
    </source>
</evidence>
<dbReference type="CDD" id="cd08054">
    <property type="entry name" value="gp6"/>
    <property type="match status" value="1"/>
</dbReference>
<gene>
    <name evidence="1" type="ORF">ASV53_24410</name>
</gene>
<feature type="non-terminal residue" evidence="1">
    <location>
        <position position="55"/>
    </location>
</feature>
<reference evidence="1 2" key="1">
    <citation type="journal article" date="2016" name="Antonie Van Leeuwenhoek">
        <title>Photobacterium sanguinicancri sp. nov. isolated from marine animals.</title>
        <authorList>
            <person name="Gomez-Gil B."/>
            <person name="Roque A."/>
            <person name="Rotllant G."/>
            <person name="Romalde J.L."/>
            <person name="Doce A."/>
            <person name="Eggermont M."/>
            <person name="Defoirdt T."/>
        </authorList>
    </citation>
    <scope>NUCLEOTIDE SEQUENCE [LARGE SCALE GENOMIC DNA]</scope>
    <source>
        <strain evidence="1 2">CAIM 1827</strain>
    </source>
</reference>
<comment type="caution">
    <text evidence="1">The sequence shown here is derived from an EMBL/GenBank/DDBJ whole genome shotgun (WGS) entry which is preliminary data.</text>
</comment>
<dbReference type="Pfam" id="PF05135">
    <property type="entry name" value="Phage_connect_1"/>
    <property type="match status" value="1"/>
</dbReference>
<evidence type="ECO:0008006" key="3">
    <source>
        <dbReference type="Google" id="ProtNLM"/>
    </source>
</evidence>
<dbReference type="InterPro" id="IPR021146">
    <property type="entry name" value="Phage_gp6-like_head-tail"/>
</dbReference>